<dbReference type="Gramene" id="A10p07790.2_BraZ1">
    <property type="protein sequence ID" value="A10p07790.2_BraZ1.CDS.1"/>
    <property type="gene ID" value="A10g07790.2_BraZ1"/>
</dbReference>
<sequence>MDFTNRRFPNPSSCEYQLLEVDFSPTMKRPSSESIMGFNINVSYFHKPEIRRIGQRKTKMQSISQNQHCLWKVSNQFNLVRPRVIYGSQEIILSIQKTSKTSLDAPAHRGSGGSSFTSTCLICSLEH</sequence>
<dbReference type="EMBL" id="LS974626">
    <property type="protein sequence ID" value="CAG7909533.1"/>
    <property type="molecule type" value="Genomic_DNA"/>
</dbReference>
<gene>
    <name evidence="1" type="ORF">BRAPAZ1V2_A10P07790.2</name>
</gene>
<name>A0A8D9MEX1_BRACM</name>
<proteinExistence type="predicted"/>
<protein>
    <submittedName>
        <fullName evidence="1">Uncharacterized protein</fullName>
    </submittedName>
</protein>
<evidence type="ECO:0000313" key="1">
    <source>
        <dbReference type="EMBL" id="CAG7909533.1"/>
    </source>
</evidence>
<reference evidence="1 2" key="1">
    <citation type="submission" date="2021-07" db="EMBL/GenBank/DDBJ databases">
        <authorList>
            <consortium name="Genoscope - CEA"/>
            <person name="William W."/>
        </authorList>
    </citation>
    <scope>NUCLEOTIDE SEQUENCE [LARGE SCALE GENOMIC DNA]</scope>
</reference>
<evidence type="ECO:0000313" key="2">
    <source>
        <dbReference type="Proteomes" id="UP000694005"/>
    </source>
</evidence>
<dbReference type="Proteomes" id="UP000694005">
    <property type="component" value="Chromosome A10"/>
</dbReference>
<accession>A0A8D9MEX1</accession>
<dbReference type="AlphaFoldDB" id="A0A8D9MEX1"/>
<organism evidence="1 2">
    <name type="scientific">Brassica campestris</name>
    <name type="common">Field mustard</name>
    <dbReference type="NCBI Taxonomy" id="3711"/>
    <lineage>
        <taxon>Eukaryota</taxon>
        <taxon>Viridiplantae</taxon>
        <taxon>Streptophyta</taxon>
        <taxon>Embryophyta</taxon>
        <taxon>Tracheophyta</taxon>
        <taxon>Spermatophyta</taxon>
        <taxon>Magnoliopsida</taxon>
        <taxon>eudicotyledons</taxon>
        <taxon>Gunneridae</taxon>
        <taxon>Pentapetalae</taxon>
        <taxon>rosids</taxon>
        <taxon>malvids</taxon>
        <taxon>Brassicales</taxon>
        <taxon>Brassicaceae</taxon>
        <taxon>Brassiceae</taxon>
        <taxon>Brassica</taxon>
    </lineage>
</organism>